<dbReference type="Gene3D" id="1.20.5.3310">
    <property type="match status" value="1"/>
</dbReference>
<keyword evidence="17" id="KW-1185">Reference proteome</keyword>
<comment type="subcellular location">
    <subcellularLocation>
        <location evidence="1">Membrane</location>
        <topology evidence="1">Single-pass membrane protein</topology>
    </subcellularLocation>
</comment>
<sequence length="627" mass="67867">MFDISSWELVVVGLVALVVTGPERLPRVVRTLGLWTGKIKAACVSLHKEFEREALAGNIQEMRQELEQVSHDVERSVLDVVDIDRDYRRIDPVGRTTPTAHKPTPDAPRQDGVAMRQAPLSHTILTRVAPGQGAVDKVVYQSDGVVALIGDRGPSLLAMAETFSQGTIIAIAPGLDDEQTPVGWTAFDARVTGIEGWLGDFRLESVMTDSNTPRQVTADIVIDLSKTPTLGQQVSPPGYLQGRSSPSPSTLAAEARELVGSFEKPRYFRYTPEICAHEIAGQTGCTRCLDVCAADAIRSEGTLIHVEPHLCQGCSACTLACPTGALSVAQPRRLDLLERMHTLIDALDTPPSTLHVIAEGAPIDPDVGTSVEVSATLEVPVIANFGEELWFAALAHGVHRVVLWPEAGMPADTRQLLDRRLADVACITEAMGLGRGAVTFGGDRRDDTPDTATLRPGSREPLTVSRDSRKRELLNAALRRWQESQLPGSHETFELPAGSPIGGISVDPETCVMCSVCARSCPTASIRYGENTQTARLELAEANCIQCGLCERLCPEDAITLQPRLVSAERRYRWQPLNEAPLATCDACGSPHMPEPLLESMIGKLATTGAADIERQFRRCPACRHGQ</sequence>
<keyword evidence="6" id="KW-0479">Metal-binding</keyword>
<evidence type="ECO:0000256" key="12">
    <source>
        <dbReference type="ARBA" id="ARBA00023136"/>
    </source>
</evidence>
<gene>
    <name evidence="16" type="ORF">SAMN04488129_11438</name>
</gene>
<dbReference type="PRINTS" id="PR01506">
    <property type="entry name" value="TATBPROTEIN"/>
</dbReference>
<dbReference type="Gene3D" id="3.30.70.20">
    <property type="match status" value="2"/>
</dbReference>
<evidence type="ECO:0000256" key="4">
    <source>
        <dbReference type="ARBA" id="ARBA00022485"/>
    </source>
</evidence>
<protein>
    <submittedName>
        <fullName evidence="16">Twin arginine-targeting protein translocase TatB</fullName>
    </submittedName>
</protein>
<feature type="domain" description="4Fe-4S ferredoxin-type" evidence="15">
    <location>
        <begin position="535"/>
        <end position="564"/>
    </location>
</feature>
<evidence type="ECO:0000256" key="9">
    <source>
        <dbReference type="ARBA" id="ARBA00023004"/>
    </source>
</evidence>
<evidence type="ECO:0000259" key="15">
    <source>
        <dbReference type="PROSITE" id="PS51379"/>
    </source>
</evidence>
<keyword evidence="12" id="KW-0472">Membrane</keyword>
<keyword evidence="4" id="KW-0004">4Fe-4S</keyword>
<proteinExistence type="predicted"/>
<evidence type="ECO:0000256" key="11">
    <source>
        <dbReference type="ARBA" id="ARBA00023014"/>
    </source>
</evidence>
<dbReference type="Pfam" id="PF12837">
    <property type="entry name" value="Fer4_6"/>
    <property type="match status" value="1"/>
</dbReference>
<dbReference type="InterPro" id="IPR017896">
    <property type="entry name" value="4Fe4S_Fe-S-bd"/>
</dbReference>
<dbReference type="GO" id="GO:0043953">
    <property type="term" value="P:protein transport by the Tat complex"/>
    <property type="evidence" value="ECO:0007669"/>
    <property type="project" value="InterPro"/>
</dbReference>
<keyword evidence="5" id="KW-0812">Transmembrane</keyword>
<evidence type="ECO:0000256" key="7">
    <source>
        <dbReference type="ARBA" id="ARBA00022927"/>
    </source>
</evidence>
<dbReference type="GO" id="GO:0046872">
    <property type="term" value="F:metal ion binding"/>
    <property type="evidence" value="ECO:0007669"/>
    <property type="project" value="UniProtKB-KW"/>
</dbReference>
<accession>A0A1H7S9R3</accession>
<dbReference type="RefSeq" id="WP_089714088.1">
    <property type="nucleotide sequence ID" value="NZ_FOBC01000014.1"/>
</dbReference>
<dbReference type="Pfam" id="PF13237">
    <property type="entry name" value="Fer4_10"/>
    <property type="match status" value="1"/>
</dbReference>
<evidence type="ECO:0000313" key="16">
    <source>
        <dbReference type="EMBL" id="SEL69372.1"/>
    </source>
</evidence>
<dbReference type="InterPro" id="IPR003369">
    <property type="entry name" value="TatA/B/E"/>
</dbReference>
<dbReference type="OrthoDB" id="6117400at2"/>
<keyword evidence="9" id="KW-0408">Iron</keyword>
<dbReference type="InterPro" id="IPR017900">
    <property type="entry name" value="4Fe4S_Fe_S_CS"/>
</dbReference>
<dbReference type="STRING" id="650850.SAMN04488129_11438"/>
<evidence type="ECO:0000256" key="14">
    <source>
        <dbReference type="SAM" id="MobiDB-lite"/>
    </source>
</evidence>
<keyword evidence="11" id="KW-0411">Iron-sulfur</keyword>
<dbReference type="PROSITE" id="PS00198">
    <property type="entry name" value="4FE4S_FER_1"/>
    <property type="match status" value="3"/>
</dbReference>
<feature type="region of interest" description="Disordered" evidence="14">
    <location>
        <begin position="440"/>
        <end position="465"/>
    </location>
</feature>
<evidence type="ECO:0000256" key="10">
    <source>
        <dbReference type="ARBA" id="ARBA00023010"/>
    </source>
</evidence>
<reference evidence="17" key="1">
    <citation type="submission" date="2016-10" db="EMBL/GenBank/DDBJ databases">
        <authorList>
            <person name="Varghese N."/>
            <person name="Submissions S."/>
        </authorList>
    </citation>
    <scope>NUCLEOTIDE SEQUENCE [LARGE SCALE GENOMIC DNA]</scope>
    <source>
        <strain evidence="17">CGMCC 1.9150</strain>
    </source>
</reference>
<dbReference type="EMBL" id="FOBC01000014">
    <property type="protein sequence ID" value="SEL69372.1"/>
    <property type="molecule type" value="Genomic_DNA"/>
</dbReference>
<dbReference type="PROSITE" id="PS51379">
    <property type="entry name" value="4FE4S_FER_2"/>
    <property type="match status" value="3"/>
</dbReference>
<feature type="coiled-coil region" evidence="13">
    <location>
        <begin position="52"/>
        <end position="79"/>
    </location>
</feature>
<keyword evidence="8" id="KW-1133">Transmembrane helix</keyword>
<dbReference type="AlphaFoldDB" id="A0A1H7S9R3"/>
<evidence type="ECO:0000256" key="2">
    <source>
        <dbReference type="ARBA" id="ARBA00022448"/>
    </source>
</evidence>
<dbReference type="GO" id="GO:0008320">
    <property type="term" value="F:protein transmembrane transporter activity"/>
    <property type="evidence" value="ECO:0007669"/>
    <property type="project" value="InterPro"/>
</dbReference>
<evidence type="ECO:0000256" key="13">
    <source>
        <dbReference type="SAM" id="Coils"/>
    </source>
</evidence>
<organism evidence="16 17">
    <name type="scientific">Halomonas daqiaonensis</name>
    <dbReference type="NCBI Taxonomy" id="650850"/>
    <lineage>
        <taxon>Bacteria</taxon>
        <taxon>Pseudomonadati</taxon>
        <taxon>Pseudomonadota</taxon>
        <taxon>Gammaproteobacteria</taxon>
        <taxon>Oceanospirillales</taxon>
        <taxon>Halomonadaceae</taxon>
        <taxon>Halomonas</taxon>
    </lineage>
</organism>
<dbReference type="GO" id="GO:0016020">
    <property type="term" value="C:membrane"/>
    <property type="evidence" value="ECO:0007669"/>
    <property type="project" value="InterPro"/>
</dbReference>
<evidence type="ECO:0000256" key="6">
    <source>
        <dbReference type="ARBA" id="ARBA00022723"/>
    </source>
</evidence>
<dbReference type="InterPro" id="IPR050572">
    <property type="entry name" value="Fe-S_Ferredoxin"/>
</dbReference>
<dbReference type="InterPro" id="IPR018448">
    <property type="entry name" value="TatB"/>
</dbReference>
<evidence type="ECO:0000256" key="1">
    <source>
        <dbReference type="ARBA" id="ARBA00004167"/>
    </source>
</evidence>
<keyword evidence="10" id="KW-0811">Translocation</keyword>
<dbReference type="NCBIfam" id="TIGR01410">
    <property type="entry name" value="tatB"/>
    <property type="match status" value="1"/>
</dbReference>
<dbReference type="Pfam" id="PF02416">
    <property type="entry name" value="TatA_B_E"/>
    <property type="match status" value="1"/>
</dbReference>
<keyword evidence="3" id="KW-1003">Cell membrane</keyword>
<keyword evidence="2" id="KW-0813">Transport</keyword>
<keyword evidence="13" id="KW-0175">Coiled coil</keyword>
<dbReference type="PANTHER" id="PTHR43687:SF4">
    <property type="entry name" value="BLR5484 PROTEIN"/>
    <property type="match status" value="1"/>
</dbReference>
<feature type="domain" description="4Fe-4S ferredoxin-type" evidence="15">
    <location>
        <begin position="302"/>
        <end position="331"/>
    </location>
</feature>
<evidence type="ECO:0000256" key="8">
    <source>
        <dbReference type="ARBA" id="ARBA00022989"/>
    </source>
</evidence>
<dbReference type="GO" id="GO:0051539">
    <property type="term" value="F:4 iron, 4 sulfur cluster binding"/>
    <property type="evidence" value="ECO:0007669"/>
    <property type="project" value="UniProtKB-KW"/>
</dbReference>
<feature type="domain" description="4Fe-4S ferredoxin-type" evidence="15">
    <location>
        <begin position="502"/>
        <end position="531"/>
    </location>
</feature>
<keyword evidence="7" id="KW-0653">Protein transport</keyword>
<feature type="region of interest" description="Disordered" evidence="14">
    <location>
        <begin position="91"/>
        <end position="111"/>
    </location>
</feature>
<evidence type="ECO:0000256" key="3">
    <source>
        <dbReference type="ARBA" id="ARBA00022475"/>
    </source>
</evidence>
<dbReference type="Proteomes" id="UP000198807">
    <property type="component" value="Unassembled WGS sequence"/>
</dbReference>
<name>A0A1H7S9R3_9GAMM</name>
<dbReference type="SUPFAM" id="SSF54862">
    <property type="entry name" value="4Fe-4S ferredoxins"/>
    <property type="match status" value="2"/>
</dbReference>
<dbReference type="PANTHER" id="PTHR43687">
    <property type="entry name" value="ADENYLYLSULFATE REDUCTASE, BETA SUBUNIT"/>
    <property type="match status" value="1"/>
</dbReference>
<evidence type="ECO:0000256" key="5">
    <source>
        <dbReference type="ARBA" id="ARBA00022692"/>
    </source>
</evidence>
<evidence type="ECO:0000313" key="17">
    <source>
        <dbReference type="Proteomes" id="UP000198807"/>
    </source>
</evidence>